<protein>
    <submittedName>
        <fullName evidence="2">SH3 domain-containing protein</fullName>
    </submittedName>
</protein>
<evidence type="ECO:0000313" key="2">
    <source>
        <dbReference type="EMBL" id="MFC0080367.1"/>
    </source>
</evidence>
<dbReference type="PROSITE" id="PS51781">
    <property type="entry name" value="SH3B"/>
    <property type="match status" value="1"/>
</dbReference>
<sequence length="398" mass="46228">MKKYYFLFVFCCSFLLHSQELYYIKSDTRLYTSKNKSSDFLGYFKYGAAIKLLSENENGWYKIQSDNFSEGYVEAKYVSKSLNASDFKIKDNENPVIESGDSYYGSPHLFVLAAGLKARAMPDKTSKIREILFTGDPVSVNYVPKNQDEWVNISGSFRDEYNKFVQRKYLGKRPNFDQLIKEFDQLDLSKKNQRKTISERLVELAWNSGYKKLTPAYDRYYLVVKELNDPKLISETELNILLAKKLEQQKTHEQITTLSQKSEFSLKGIKTKSYNLTLKDLLKLYNQPIRKKTVEDGCGVYISDTFYCYPDLEVSVDESKNLVAVVKATVNENNKFILNSKAIFDHNLTEKNFIEKYGTYIDASIKAAHHYALHLEDGQIQLEFKDGNLFTVEIFFYC</sequence>
<proteinExistence type="predicted"/>
<accession>A0ABV6C281</accession>
<reference evidence="2 3" key="1">
    <citation type="submission" date="2024-09" db="EMBL/GenBank/DDBJ databases">
        <authorList>
            <person name="Sun Q."/>
            <person name="Mori K."/>
        </authorList>
    </citation>
    <scope>NUCLEOTIDE SEQUENCE [LARGE SCALE GENOMIC DNA]</scope>
    <source>
        <strain evidence="2 3">CGMCC 1.12926</strain>
    </source>
</reference>
<dbReference type="Gene3D" id="2.30.30.40">
    <property type="entry name" value="SH3 Domains"/>
    <property type="match status" value="1"/>
</dbReference>
<dbReference type="RefSeq" id="WP_379682722.1">
    <property type="nucleotide sequence ID" value="NZ_JBHLYW010000032.1"/>
</dbReference>
<dbReference type="InterPro" id="IPR003646">
    <property type="entry name" value="SH3-like_bac-type"/>
</dbReference>
<feature type="domain" description="SH3b" evidence="1">
    <location>
        <begin position="18"/>
        <end position="82"/>
    </location>
</feature>
<evidence type="ECO:0000259" key="1">
    <source>
        <dbReference type="PROSITE" id="PS51781"/>
    </source>
</evidence>
<name>A0ABV6C281_9FLAO</name>
<gene>
    <name evidence="2" type="ORF">ACFFLS_25210</name>
</gene>
<dbReference type="Proteomes" id="UP001589734">
    <property type="component" value="Unassembled WGS sequence"/>
</dbReference>
<comment type="caution">
    <text evidence="2">The sequence shown here is derived from an EMBL/GenBank/DDBJ whole genome shotgun (WGS) entry which is preliminary data.</text>
</comment>
<dbReference type="EMBL" id="JBHLYW010000032">
    <property type="protein sequence ID" value="MFC0080367.1"/>
    <property type="molecule type" value="Genomic_DNA"/>
</dbReference>
<keyword evidence="3" id="KW-1185">Reference proteome</keyword>
<organism evidence="2 3">
    <name type="scientific">Flavobacterium procerum</name>
    <dbReference type="NCBI Taxonomy" id="1455569"/>
    <lineage>
        <taxon>Bacteria</taxon>
        <taxon>Pseudomonadati</taxon>
        <taxon>Bacteroidota</taxon>
        <taxon>Flavobacteriia</taxon>
        <taxon>Flavobacteriales</taxon>
        <taxon>Flavobacteriaceae</taxon>
        <taxon>Flavobacterium</taxon>
    </lineage>
</organism>
<dbReference type="Pfam" id="PF08239">
    <property type="entry name" value="SH3_3"/>
    <property type="match status" value="1"/>
</dbReference>
<evidence type="ECO:0000313" key="3">
    <source>
        <dbReference type="Proteomes" id="UP001589734"/>
    </source>
</evidence>